<sequence>MATTSMLHINTGQVDNSAGSSWWNTVLTSDQDPDYDVSELEISPGFSSLSSYEQTADGATEYFPYQGYENDEPTLDLNIKQATKAQLERFLTIHWDQQEWLPLQWQDSSSTCRTVMAQLALATKLWIRHRPHLPLIYLWYQDEDPDRCGAFVRAIHYRRHGTVPLLTVENAKRAVQMLRQQFGHKSKVMPSAKRFLDDAEGSSSAVVPQDGFRDVEKEGYAPWAARYAGHHQDISASCSSRTYPHATDIWVSPQELVSPGEGSSRAGYFVRREAHSSGSQQMTEWHRSIAK</sequence>
<gene>
    <name evidence="1" type="ORF">CkaCkLH20_12837</name>
</gene>
<evidence type="ECO:0000313" key="2">
    <source>
        <dbReference type="Proteomes" id="UP000781932"/>
    </source>
</evidence>
<reference evidence="1" key="1">
    <citation type="submission" date="2020-03" db="EMBL/GenBank/DDBJ databases">
        <authorList>
            <person name="He L."/>
        </authorList>
    </citation>
    <scope>NUCLEOTIDE SEQUENCE</scope>
    <source>
        <strain evidence="1">CkLH20</strain>
    </source>
</reference>
<protein>
    <submittedName>
        <fullName evidence="1">Uncharacterized protein</fullName>
    </submittedName>
</protein>
<proteinExistence type="predicted"/>
<organism evidence="1 2">
    <name type="scientific">Colletotrichum karsti</name>
    <dbReference type="NCBI Taxonomy" id="1095194"/>
    <lineage>
        <taxon>Eukaryota</taxon>
        <taxon>Fungi</taxon>
        <taxon>Dikarya</taxon>
        <taxon>Ascomycota</taxon>
        <taxon>Pezizomycotina</taxon>
        <taxon>Sordariomycetes</taxon>
        <taxon>Hypocreomycetidae</taxon>
        <taxon>Glomerellales</taxon>
        <taxon>Glomerellaceae</taxon>
        <taxon>Colletotrichum</taxon>
        <taxon>Colletotrichum boninense species complex</taxon>
    </lineage>
</organism>
<dbReference type="Proteomes" id="UP000781932">
    <property type="component" value="Unassembled WGS sequence"/>
</dbReference>
<reference evidence="1" key="2">
    <citation type="submission" date="2020-11" db="EMBL/GenBank/DDBJ databases">
        <title>Whole genome sequencing of Colletotrichum sp.</title>
        <authorList>
            <person name="Li H."/>
        </authorList>
    </citation>
    <scope>NUCLEOTIDE SEQUENCE</scope>
    <source>
        <strain evidence="1">CkLH20</strain>
    </source>
</reference>
<keyword evidence="2" id="KW-1185">Reference proteome</keyword>
<dbReference type="AlphaFoldDB" id="A0A9P6I0I9"/>
<accession>A0A9P6I0I9</accession>
<dbReference type="OrthoDB" id="10442311at2759"/>
<dbReference type="RefSeq" id="XP_038739111.1">
    <property type="nucleotide sequence ID" value="XM_038895549.1"/>
</dbReference>
<dbReference type="EMBL" id="JAATWM020000066">
    <property type="protein sequence ID" value="KAF9869650.1"/>
    <property type="molecule type" value="Genomic_DNA"/>
</dbReference>
<dbReference type="GeneID" id="62168623"/>
<evidence type="ECO:0000313" key="1">
    <source>
        <dbReference type="EMBL" id="KAF9869650.1"/>
    </source>
</evidence>
<name>A0A9P6I0I9_9PEZI</name>
<comment type="caution">
    <text evidence="1">The sequence shown here is derived from an EMBL/GenBank/DDBJ whole genome shotgun (WGS) entry which is preliminary data.</text>
</comment>